<reference evidence="3" key="1">
    <citation type="submission" date="2016-06" db="UniProtKB">
        <authorList>
            <consortium name="WormBaseParasite"/>
        </authorList>
    </citation>
    <scope>IDENTIFICATION</scope>
</reference>
<name>A0A183I503_9BILA</name>
<dbReference type="Proteomes" id="UP000267606">
    <property type="component" value="Unassembled WGS sequence"/>
</dbReference>
<evidence type="ECO:0000313" key="2">
    <source>
        <dbReference type="Proteomes" id="UP000267606"/>
    </source>
</evidence>
<dbReference type="EMBL" id="UZAJ01041237">
    <property type="protein sequence ID" value="VDP18954.1"/>
    <property type="molecule type" value="Genomic_DNA"/>
</dbReference>
<accession>A0A183I503</accession>
<dbReference type="AlphaFoldDB" id="A0A183I503"/>
<evidence type="ECO:0000313" key="3">
    <source>
        <dbReference type="WBParaSite" id="OFLC_0001482601-mRNA-1"/>
    </source>
</evidence>
<reference evidence="1 2" key="2">
    <citation type="submission" date="2018-11" db="EMBL/GenBank/DDBJ databases">
        <authorList>
            <consortium name="Pathogen Informatics"/>
        </authorList>
    </citation>
    <scope>NUCLEOTIDE SEQUENCE [LARGE SCALE GENOMIC DNA]</scope>
</reference>
<protein>
    <submittedName>
        <fullName evidence="1 3">Uncharacterized protein</fullName>
    </submittedName>
</protein>
<evidence type="ECO:0000313" key="1">
    <source>
        <dbReference type="EMBL" id="VDP18954.1"/>
    </source>
</evidence>
<dbReference type="WBParaSite" id="OFLC_0001482601-mRNA-1">
    <property type="protein sequence ID" value="OFLC_0001482601-mRNA-1"/>
    <property type="gene ID" value="OFLC_0001482601"/>
</dbReference>
<organism evidence="3">
    <name type="scientific">Onchocerca flexuosa</name>
    <dbReference type="NCBI Taxonomy" id="387005"/>
    <lineage>
        <taxon>Eukaryota</taxon>
        <taxon>Metazoa</taxon>
        <taxon>Ecdysozoa</taxon>
        <taxon>Nematoda</taxon>
        <taxon>Chromadorea</taxon>
        <taxon>Rhabditida</taxon>
        <taxon>Spirurina</taxon>
        <taxon>Spiruromorpha</taxon>
        <taxon>Filarioidea</taxon>
        <taxon>Onchocercidae</taxon>
        <taxon>Onchocerca</taxon>
    </lineage>
</organism>
<keyword evidence="2" id="KW-1185">Reference proteome</keyword>
<gene>
    <name evidence="1" type="ORF">OFLC_LOCUS14815</name>
</gene>
<proteinExistence type="predicted"/>
<sequence length="84" mass="9360">MGMQMDGTGSQETHLADGCKVVLAISWDMNCPNCITKALYLSCSTLCELDSSIRDTSRAVGRVSRNEAKNYFFNFENSVKRDVK</sequence>